<keyword evidence="1" id="KW-0812">Transmembrane</keyword>
<feature type="transmembrane region" description="Helical" evidence="1">
    <location>
        <begin position="7"/>
        <end position="31"/>
    </location>
</feature>
<proteinExistence type="predicted"/>
<reference evidence="2 3" key="1">
    <citation type="submission" date="2022-04" db="EMBL/GenBank/DDBJ databases">
        <title>Positive selection, recombination, and allopatry shape intraspecific diversity of widespread and dominant cyanobacteria.</title>
        <authorList>
            <person name="Wei J."/>
            <person name="Shu W."/>
            <person name="Hu C."/>
        </authorList>
    </citation>
    <scope>NUCLEOTIDE SEQUENCE [LARGE SCALE GENOMIC DNA]</scope>
    <source>
        <strain evidence="2 3">DQ-A4</strain>
    </source>
</reference>
<name>A0ABV0K0V2_9CYAN</name>
<sequence length="218" mass="24114">MSTWERWLLPGILAAVGVPFLITGGVLWAVVPRAVANHAKEVARLPVATATTLNERGAPVVIEGQVSDRNPISDRPPLVAYNEYHRVRRDDEWKWEYERSYNPTLVVQIPGKEVEIEAGYSLQSTTSQVQEGRNRSYEGFEVNDPVLVLGTLSVAGDRPVVAEAKIGHETKAAYLASLEQDQATARWLGLLFLVLGSLLTVGAGLAVYLIWRRIGRDR</sequence>
<feature type="transmembrane region" description="Helical" evidence="1">
    <location>
        <begin position="187"/>
        <end position="211"/>
    </location>
</feature>
<keyword evidence="1" id="KW-1133">Transmembrane helix</keyword>
<dbReference type="EMBL" id="JAMPKX010000002">
    <property type="protein sequence ID" value="MEP0946405.1"/>
    <property type="molecule type" value="Genomic_DNA"/>
</dbReference>
<evidence type="ECO:0000313" key="2">
    <source>
        <dbReference type="EMBL" id="MEP0946405.1"/>
    </source>
</evidence>
<dbReference type="Proteomes" id="UP001482513">
    <property type="component" value="Unassembled WGS sequence"/>
</dbReference>
<keyword evidence="1" id="KW-0472">Membrane</keyword>
<comment type="caution">
    <text evidence="2">The sequence shown here is derived from an EMBL/GenBank/DDBJ whole genome shotgun (WGS) entry which is preliminary data.</text>
</comment>
<dbReference type="RefSeq" id="WP_190695930.1">
    <property type="nucleotide sequence ID" value="NZ_JAMPKX010000002.1"/>
</dbReference>
<organism evidence="2 3">
    <name type="scientific">Leptolyngbya subtilissima DQ-A4</name>
    <dbReference type="NCBI Taxonomy" id="2933933"/>
    <lineage>
        <taxon>Bacteria</taxon>
        <taxon>Bacillati</taxon>
        <taxon>Cyanobacteriota</taxon>
        <taxon>Cyanophyceae</taxon>
        <taxon>Leptolyngbyales</taxon>
        <taxon>Leptolyngbyaceae</taxon>
        <taxon>Leptolyngbya group</taxon>
        <taxon>Leptolyngbya</taxon>
    </lineage>
</organism>
<evidence type="ECO:0000313" key="3">
    <source>
        <dbReference type="Proteomes" id="UP001482513"/>
    </source>
</evidence>
<keyword evidence="3" id="KW-1185">Reference proteome</keyword>
<gene>
    <name evidence="2" type="ORF">NC992_05935</name>
</gene>
<evidence type="ECO:0000256" key="1">
    <source>
        <dbReference type="SAM" id="Phobius"/>
    </source>
</evidence>
<accession>A0ABV0K0V2</accession>
<protein>
    <recommendedName>
        <fullName evidence="4">RING-type E3 ubiquitin transferase</fullName>
    </recommendedName>
</protein>
<evidence type="ECO:0008006" key="4">
    <source>
        <dbReference type="Google" id="ProtNLM"/>
    </source>
</evidence>